<dbReference type="EMBL" id="JACVVD010000007">
    <property type="protein sequence ID" value="MBD0382408.1"/>
    <property type="molecule type" value="Genomic_DNA"/>
</dbReference>
<evidence type="ECO:0000256" key="4">
    <source>
        <dbReference type="ARBA" id="ARBA00022630"/>
    </source>
</evidence>
<protein>
    <recommendedName>
        <fullName evidence="3">FAD:protein FMN transferase</fullName>
        <ecNumber evidence="2">2.7.1.180</ecNumber>
    </recommendedName>
    <alternativeName>
        <fullName evidence="9">Flavin transferase</fullName>
    </alternativeName>
</protein>
<keyword evidence="4" id="KW-0285">Flavoprotein</keyword>
<dbReference type="EC" id="2.7.1.180" evidence="2"/>
<dbReference type="Pfam" id="PF02424">
    <property type="entry name" value="ApbE"/>
    <property type="match status" value="1"/>
</dbReference>
<keyword evidence="5 11" id="KW-0808">Transferase</keyword>
<evidence type="ECO:0000256" key="5">
    <source>
        <dbReference type="ARBA" id="ARBA00022679"/>
    </source>
</evidence>
<keyword evidence="7" id="KW-0274">FAD</keyword>
<keyword evidence="12" id="KW-1185">Reference proteome</keyword>
<reference evidence="11" key="1">
    <citation type="submission" date="2020-09" db="EMBL/GenBank/DDBJ databases">
        <title>Draft Genome Sequence of Paenibacillus sp. WST5.</title>
        <authorList>
            <person name="Bao Z."/>
        </authorList>
    </citation>
    <scope>NUCLEOTIDE SEQUENCE</scope>
    <source>
        <strain evidence="11">WST5</strain>
    </source>
</reference>
<accession>A0A926QL24</accession>
<dbReference type="InterPro" id="IPR024932">
    <property type="entry name" value="ApbE"/>
</dbReference>
<dbReference type="PANTHER" id="PTHR30040:SF2">
    <property type="entry name" value="FAD:PROTEIN FMN TRANSFERASE"/>
    <property type="match status" value="1"/>
</dbReference>
<name>A0A926QL24_9BACL</name>
<evidence type="ECO:0000256" key="3">
    <source>
        <dbReference type="ARBA" id="ARBA00016337"/>
    </source>
</evidence>
<dbReference type="Gene3D" id="3.10.520.10">
    <property type="entry name" value="ApbE-like domains"/>
    <property type="match status" value="1"/>
</dbReference>
<evidence type="ECO:0000256" key="2">
    <source>
        <dbReference type="ARBA" id="ARBA00011955"/>
    </source>
</evidence>
<evidence type="ECO:0000256" key="9">
    <source>
        <dbReference type="ARBA" id="ARBA00031306"/>
    </source>
</evidence>
<evidence type="ECO:0000256" key="10">
    <source>
        <dbReference type="ARBA" id="ARBA00048540"/>
    </source>
</evidence>
<dbReference type="GO" id="GO:0046872">
    <property type="term" value="F:metal ion binding"/>
    <property type="evidence" value="ECO:0007669"/>
    <property type="project" value="UniProtKB-KW"/>
</dbReference>
<gene>
    <name evidence="11" type="ORF">ICC18_20015</name>
</gene>
<dbReference type="AlphaFoldDB" id="A0A926QL24"/>
<evidence type="ECO:0000256" key="1">
    <source>
        <dbReference type="ARBA" id="ARBA00001946"/>
    </source>
</evidence>
<organism evidence="11 12">
    <name type="scientific">Paenibacillus sedimenti</name>
    <dbReference type="NCBI Taxonomy" id="2770274"/>
    <lineage>
        <taxon>Bacteria</taxon>
        <taxon>Bacillati</taxon>
        <taxon>Bacillota</taxon>
        <taxon>Bacilli</taxon>
        <taxon>Bacillales</taxon>
        <taxon>Paenibacillaceae</taxon>
        <taxon>Paenibacillus</taxon>
    </lineage>
</organism>
<dbReference type="SUPFAM" id="SSF143631">
    <property type="entry name" value="ApbE-like"/>
    <property type="match status" value="1"/>
</dbReference>
<evidence type="ECO:0000256" key="7">
    <source>
        <dbReference type="ARBA" id="ARBA00022827"/>
    </source>
</evidence>
<dbReference type="InterPro" id="IPR003374">
    <property type="entry name" value="ApbE-like_sf"/>
</dbReference>
<evidence type="ECO:0000256" key="6">
    <source>
        <dbReference type="ARBA" id="ARBA00022723"/>
    </source>
</evidence>
<evidence type="ECO:0000256" key="8">
    <source>
        <dbReference type="ARBA" id="ARBA00022842"/>
    </source>
</evidence>
<keyword evidence="6" id="KW-0479">Metal-binding</keyword>
<comment type="catalytic activity">
    <reaction evidence="10">
        <text>L-threonyl-[protein] + FAD = FMN-L-threonyl-[protein] + AMP + H(+)</text>
        <dbReference type="Rhea" id="RHEA:36847"/>
        <dbReference type="Rhea" id="RHEA-COMP:11060"/>
        <dbReference type="Rhea" id="RHEA-COMP:11061"/>
        <dbReference type="ChEBI" id="CHEBI:15378"/>
        <dbReference type="ChEBI" id="CHEBI:30013"/>
        <dbReference type="ChEBI" id="CHEBI:57692"/>
        <dbReference type="ChEBI" id="CHEBI:74257"/>
        <dbReference type="ChEBI" id="CHEBI:456215"/>
        <dbReference type="EC" id="2.7.1.180"/>
    </reaction>
</comment>
<sequence>MEPITESFHPFRLQAMQTDIELLLRCEDKDAYFIEQMAIDWFHSVEKRFSLRLADSEINLLNTLAGETCMVSTIMLEVLFLAETYQKVTDRNYKPLLQNGAVRAPSNSHPLLTWKVDPLMKSIQLPDHTRIDLHGIEKSWSVNRLADYMQNTIELKQGLIVAGGDITVWGRASKQLDPWVIGLQNPWNIDHYHFQDKVS</sequence>
<evidence type="ECO:0000313" key="12">
    <source>
        <dbReference type="Proteomes" id="UP000650466"/>
    </source>
</evidence>
<comment type="cofactor">
    <cofactor evidence="1">
        <name>Mg(2+)</name>
        <dbReference type="ChEBI" id="CHEBI:18420"/>
    </cofactor>
</comment>
<evidence type="ECO:0000313" key="11">
    <source>
        <dbReference type="EMBL" id="MBD0382408.1"/>
    </source>
</evidence>
<dbReference type="Proteomes" id="UP000650466">
    <property type="component" value="Unassembled WGS sequence"/>
</dbReference>
<comment type="caution">
    <text evidence="11">The sequence shown here is derived from an EMBL/GenBank/DDBJ whole genome shotgun (WGS) entry which is preliminary data.</text>
</comment>
<dbReference type="PANTHER" id="PTHR30040">
    <property type="entry name" value="THIAMINE BIOSYNTHESIS LIPOPROTEIN APBE"/>
    <property type="match status" value="1"/>
</dbReference>
<keyword evidence="8" id="KW-0460">Magnesium</keyword>
<proteinExistence type="predicted"/>
<dbReference type="GO" id="GO:0016740">
    <property type="term" value="F:transferase activity"/>
    <property type="evidence" value="ECO:0007669"/>
    <property type="project" value="UniProtKB-KW"/>
</dbReference>
<dbReference type="RefSeq" id="WP_188176192.1">
    <property type="nucleotide sequence ID" value="NZ_JACVVD010000007.1"/>
</dbReference>